<feature type="binding site" evidence="6">
    <location>
        <position position="247"/>
    </location>
    <ligand>
        <name>ATP</name>
        <dbReference type="ChEBI" id="CHEBI:30616"/>
    </ligand>
</feature>
<evidence type="ECO:0000256" key="6">
    <source>
        <dbReference type="PROSITE-ProRule" id="PRU10141"/>
    </source>
</evidence>
<dbReference type="PROSITE" id="PS00108">
    <property type="entry name" value="PROTEIN_KINASE_ST"/>
    <property type="match status" value="1"/>
</dbReference>
<organism evidence="8 9">
    <name type="scientific">Aspergillus pseudoustus</name>
    <dbReference type="NCBI Taxonomy" id="1810923"/>
    <lineage>
        <taxon>Eukaryota</taxon>
        <taxon>Fungi</taxon>
        <taxon>Dikarya</taxon>
        <taxon>Ascomycota</taxon>
        <taxon>Pezizomycotina</taxon>
        <taxon>Eurotiomycetes</taxon>
        <taxon>Eurotiomycetidae</taxon>
        <taxon>Eurotiales</taxon>
        <taxon>Aspergillaceae</taxon>
        <taxon>Aspergillus</taxon>
        <taxon>Aspergillus subgen. Nidulantes</taxon>
    </lineage>
</organism>
<comment type="caution">
    <text evidence="8">The sequence shown here is derived from an EMBL/GenBank/DDBJ whole genome shotgun (WGS) entry which is preliminary data.</text>
</comment>
<evidence type="ECO:0000256" key="2">
    <source>
        <dbReference type="ARBA" id="ARBA00022741"/>
    </source>
</evidence>
<accession>A0ABR4JI53</accession>
<reference evidence="8 9" key="1">
    <citation type="submission" date="2024-07" db="EMBL/GenBank/DDBJ databases">
        <title>Section-level genome sequencing and comparative genomics of Aspergillus sections Usti and Cavernicolus.</title>
        <authorList>
            <consortium name="Lawrence Berkeley National Laboratory"/>
            <person name="Nybo J.L."/>
            <person name="Vesth T.C."/>
            <person name="Theobald S."/>
            <person name="Frisvad J.C."/>
            <person name="Larsen T.O."/>
            <person name="Kjaerboelling I."/>
            <person name="Rothschild-Mancinelli K."/>
            <person name="Lyhne E.K."/>
            <person name="Kogle M.E."/>
            <person name="Barry K."/>
            <person name="Clum A."/>
            <person name="Na H."/>
            <person name="Ledsgaard L."/>
            <person name="Lin J."/>
            <person name="Lipzen A."/>
            <person name="Kuo A."/>
            <person name="Riley R."/>
            <person name="Mondo S."/>
            <person name="Labutti K."/>
            <person name="Haridas S."/>
            <person name="Pangalinan J."/>
            <person name="Salamov A.A."/>
            <person name="Simmons B.A."/>
            <person name="Magnuson J.K."/>
            <person name="Chen J."/>
            <person name="Drula E."/>
            <person name="Henrissat B."/>
            <person name="Wiebenga A."/>
            <person name="Lubbers R.J."/>
            <person name="Gomes A.C."/>
            <person name="Makela M.R."/>
            <person name="Stajich J."/>
            <person name="Grigoriev I.V."/>
            <person name="Mortensen U.H."/>
            <person name="De Vries R.P."/>
            <person name="Baker S.E."/>
            <person name="Andersen M.R."/>
        </authorList>
    </citation>
    <scope>NUCLEOTIDE SEQUENCE [LARGE SCALE GENOMIC DNA]</scope>
    <source>
        <strain evidence="8 9">CBS 123904</strain>
    </source>
</reference>
<dbReference type="CDD" id="cd14014">
    <property type="entry name" value="STKc_PknB_like"/>
    <property type="match status" value="1"/>
</dbReference>
<evidence type="ECO:0000259" key="7">
    <source>
        <dbReference type="PROSITE" id="PS50011"/>
    </source>
</evidence>
<dbReference type="PROSITE" id="PS00107">
    <property type="entry name" value="PROTEIN_KINASE_ATP"/>
    <property type="match status" value="1"/>
</dbReference>
<dbReference type="InterPro" id="IPR050339">
    <property type="entry name" value="CC_SR_Kinase"/>
</dbReference>
<dbReference type="Gene3D" id="3.30.200.20">
    <property type="entry name" value="Phosphorylase Kinase, domain 1"/>
    <property type="match status" value="1"/>
</dbReference>
<evidence type="ECO:0000313" key="9">
    <source>
        <dbReference type="Proteomes" id="UP001610446"/>
    </source>
</evidence>
<dbReference type="Pfam" id="PF00069">
    <property type="entry name" value="Pkinase"/>
    <property type="match status" value="1"/>
</dbReference>
<evidence type="ECO:0000313" key="8">
    <source>
        <dbReference type="EMBL" id="KAL2839737.1"/>
    </source>
</evidence>
<keyword evidence="1" id="KW-0808">Transferase</keyword>
<evidence type="ECO:0000256" key="4">
    <source>
        <dbReference type="ARBA" id="ARBA00022840"/>
    </source>
</evidence>
<keyword evidence="2 6" id="KW-0547">Nucleotide-binding</keyword>
<dbReference type="PANTHER" id="PTHR11042">
    <property type="entry name" value="EUKARYOTIC TRANSLATION INITIATION FACTOR 2-ALPHA KINASE EIF2-ALPHA KINASE -RELATED"/>
    <property type="match status" value="1"/>
</dbReference>
<proteinExistence type="inferred from homology"/>
<keyword evidence="4 6" id="KW-0067">ATP-binding</keyword>
<dbReference type="Gene3D" id="1.10.510.10">
    <property type="entry name" value="Transferase(Phosphotransferase) domain 1"/>
    <property type="match status" value="1"/>
</dbReference>
<name>A0ABR4JI53_9EURO</name>
<dbReference type="PROSITE" id="PS50011">
    <property type="entry name" value="PROTEIN_KINASE_DOM"/>
    <property type="match status" value="1"/>
</dbReference>
<evidence type="ECO:0000256" key="5">
    <source>
        <dbReference type="ARBA" id="ARBA00037982"/>
    </source>
</evidence>
<comment type="similarity">
    <text evidence="5">Belongs to the protein kinase superfamily. Ser/Thr protein kinase family. GCN2 subfamily.</text>
</comment>
<protein>
    <submittedName>
        <fullName evidence="8">Kinase-like domain-containing protein</fullName>
    </submittedName>
</protein>
<dbReference type="Proteomes" id="UP001610446">
    <property type="component" value="Unassembled WGS sequence"/>
</dbReference>
<evidence type="ECO:0000256" key="3">
    <source>
        <dbReference type="ARBA" id="ARBA00022777"/>
    </source>
</evidence>
<keyword evidence="9" id="KW-1185">Reference proteome</keyword>
<evidence type="ECO:0000256" key="1">
    <source>
        <dbReference type="ARBA" id="ARBA00022679"/>
    </source>
</evidence>
<dbReference type="EMBL" id="JBFXLU010000129">
    <property type="protein sequence ID" value="KAL2839737.1"/>
    <property type="molecule type" value="Genomic_DNA"/>
</dbReference>
<dbReference type="InterPro" id="IPR011009">
    <property type="entry name" value="Kinase-like_dom_sf"/>
</dbReference>
<dbReference type="InterPro" id="IPR017441">
    <property type="entry name" value="Protein_kinase_ATP_BS"/>
</dbReference>
<dbReference type="SMART" id="SM00220">
    <property type="entry name" value="S_TKc"/>
    <property type="match status" value="1"/>
</dbReference>
<dbReference type="InterPro" id="IPR008271">
    <property type="entry name" value="Ser/Thr_kinase_AS"/>
</dbReference>
<dbReference type="SUPFAM" id="SSF56112">
    <property type="entry name" value="Protein kinase-like (PK-like)"/>
    <property type="match status" value="1"/>
</dbReference>
<sequence>MSDTVHSPWSHLLDQYTAAFLSLNPRHIIDNIPHTATVDGYLRLRLEALGQQKNDWENEWPLARLRYERVNVFARAIDRALAFEPPINLAGLICFAIYITVESTYQRGVALSSVVDLLNRLDHALPRVNYIVPPEAPQLHDQLRSLFHHYASCLVDINKILWSVDPLDTIYEITLTVRCTKDALGHIKERLKAERRELYNPEHNSSQSQSSDGKGWHLDQLDILGRGSFGTVYKAIERTSGQIYALKKIPFGENRESRRRVEAQVQNECKIMRKLPHLHIVNVCLFYEDEECWNIIMDVVAEWNLRDFLDHCCRTNFQETRRLKVMLCWFGCLIDALNFAHRAQVIHNDIKPANILILGDTVYLADFGLSIDSAAMESSRGLEYTPYGTSKYKAPELARGEAPRRRADVFSLGCVFSEMLTVHGGYTLDLFREHRSQREATVPEPFRNTLPAVEAWLSVLRENGNGRAPSVIIDQTLWMIEADPNRRPTAEHVRYELLRSQYRRDLFCNMHE</sequence>
<gene>
    <name evidence="8" type="ORF">BJY01DRAFT_250337</name>
</gene>
<feature type="domain" description="Protein kinase" evidence="7">
    <location>
        <begin position="218"/>
        <end position="498"/>
    </location>
</feature>
<dbReference type="InterPro" id="IPR000719">
    <property type="entry name" value="Prot_kinase_dom"/>
</dbReference>
<keyword evidence="3" id="KW-0418">Kinase</keyword>